<reference evidence="1" key="1">
    <citation type="submission" date="2021-06" db="EMBL/GenBank/DDBJ databases">
        <authorList>
            <person name="Kallberg Y."/>
            <person name="Tangrot J."/>
            <person name="Rosling A."/>
        </authorList>
    </citation>
    <scope>NUCLEOTIDE SEQUENCE</scope>
    <source>
        <strain evidence="1">CL356</strain>
    </source>
</reference>
<evidence type="ECO:0000313" key="2">
    <source>
        <dbReference type="Proteomes" id="UP000789525"/>
    </source>
</evidence>
<gene>
    <name evidence="1" type="ORF">ACOLOM_LOCUS6167</name>
</gene>
<organism evidence="1 2">
    <name type="scientific">Acaulospora colombiana</name>
    <dbReference type="NCBI Taxonomy" id="27376"/>
    <lineage>
        <taxon>Eukaryota</taxon>
        <taxon>Fungi</taxon>
        <taxon>Fungi incertae sedis</taxon>
        <taxon>Mucoromycota</taxon>
        <taxon>Glomeromycotina</taxon>
        <taxon>Glomeromycetes</taxon>
        <taxon>Diversisporales</taxon>
        <taxon>Acaulosporaceae</taxon>
        <taxon>Acaulospora</taxon>
    </lineage>
</organism>
<dbReference type="Proteomes" id="UP000789525">
    <property type="component" value="Unassembled WGS sequence"/>
</dbReference>
<accession>A0ACA9MHM5</accession>
<name>A0ACA9MHM5_9GLOM</name>
<sequence>MLLGKEEGGQKYGSNLHRDSQENKQKYHSLVVLYTSSFSTDWANLLKMGEMGCQHVSSSSFEIRDLKILGNFDYKNYIPMLTVAETKVDADNIIIIGVSHVACSVKRKDP</sequence>
<comment type="caution">
    <text evidence="1">The sequence shown here is derived from an EMBL/GenBank/DDBJ whole genome shotgun (WGS) entry which is preliminary data.</text>
</comment>
<dbReference type="EMBL" id="CAJVPT010012299">
    <property type="protein sequence ID" value="CAG8586543.1"/>
    <property type="molecule type" value="Genomic_DNA"/>
</dbReference>
<evidence type="ECO:0000313" key="1">
    <source>
        <dbReference type="EMBL" id="CAG8586543.1"/>
    </source>
</evidence>
<keyword evidence="2" id="KW-1185">Reference proteome</keyword>
<protein>
    <submittedName>
        <fullName evidence="1">5235_t:CDS:1</fullName>
    </submittedName>
</protein>
<proteinExistence type="predicted"/>